<dbReference type="AlphaFoldDB" id="A0A087TVI9"/>
<evidence type="ECO:0000313" key="1">
    <source>
        <dbReference type="EMBL" id="KFM69128.1"/>
    </source>
</evidence>
<gene>
    <name evidence="1" type="ORF">X975_25026</name>
</gene>
<dbReference type="EMBL" id="KK116937">
    <property type="protein sequence ID" value="KFM69128.1"/>
    <property type="molecule type" value="Genomic_DNA"/>
</dbReference>
<feature type="non-terminal residue" evidence="1">
    <location>
        <position position="35"/>
    </location>
</feature>
<evidence type="ECO:0000313" key="2">
    <source>
        <dbReference type="Proteomes" id="UP000054359"/>
    </source>
</evidence>
<organism evidence="1 2">
    <name type="scientific">Stegodyphus mimosarum</name>
    <name type="common">African social velvet spider</name>
    <dbReference type="NCBI Taxonomy" id="407821"/>
    <lineage>
        <taxon>Eukaryota</taxon>
        <taxon>Metazoa</taxon>
        <taxon>Ecdysozoa</taxon>
        <taxon>Arthropoda</taxon>
        <taxon>Chelicerata</taxon>
        <taxon>Arachnida</taxon>
        <taxon>Araneae</taxon>
        <taxon>Araneomorphae</taxon>
        <taxon>Entelegynae</taxon>
        <taxon>Eresoidea</taxon>
        <taxon>Eresidae</taxon>
        <taxon>Stegodyphus</taxon>
    </lineage>
</organism>
<accession>A0A087TVI9</accession>
<name>A0A087TVI9_STEMI</name>
<dbReference type="Proteomes" id="UP000054359">
    <property type="component" value="Unassembled WGS sequence"/>
</dbReference>
<sequence length="35" mass="4247">MSELRACVSRHLEFHHDQGPLHKHHLNNRVWLGKY</sequence>
<proteinExistence type="predicted"/>
<reference evidence="1 2" key="1">
    <citation type="submission" date="2013-11" db="EMBL/GenBank/DDBJ databases">
        <title>Genome sequencing of Stegodyphus mimosarum.</title>
        <authorList>
            <person name="Bechsgaard J."/>
        </authorList>
    </citation>
    <scope>NUCLEOTIDE SEQUENCE [LARGE SCALE GENOMIC DNA]</scope>
</reference>
<keyword evidence="2" id="KW-1185">Reference proteome</keyword>
<protein>
    <submittedName>
        <fullName evidence="1">Uncharacterized protein</fullName>
    </submittedName>
</protein>